<organism evidence="1">
    <name type="scientific">Acinetobacter towneri</name>
    <dbReference type="NCBI Taxonomy" id="202956"/>
    <lineage>
        <taxon>Bacteria</taxon>
        <taxon>Pseudomonadati</taxon>
        <taxon>Pseudomonadota</taxon>
        <taxon>Gammaproteobacteria</taxon>
        <taxon>Moraxellales</taxon>
        <taxon>Moraxellaceae</taxon>
        <taxon>Acinetobacter</taxon>
    </lineage>
</organism>
<accession>A0A142ECP6</accession>
<name>A0A142ECP6_9GAMM</name>
<reference evidence="1" key="1">
    <citation type="submission" date="2017-07" db="EMBL/GenBank/DDBJ databases">
        <authorList>
            <person name="Zhou D."/>
            <person name="Huang Y."/>
            <person name="Yuan J."/>
            <person name="Huang L."/>
            <person name="Tong Y."/>
        </authorList>
    </citation>
    <scope>NUCLEOTIDE SEQUENCE</scope>
    <source>
        <strain evidence="1">G165</strain>
        <plasmid evidence="1">pNDM-GJ01</plasmid>
    </source>
</reference>
<dbReference type="AlphaFoldDB" id="A0A142ECP6"/>
<protein>
    <submittedName>
        <fullName evidence="1">Uncharacterized protein</fullName>
    </submittedName>
</protein>
<keyword evidence="1" id="KW-0614">Plasmid</keyword>
<dbReference type="EMBL" id="KT965092">
    <property type="protein sequence ID" value="AMQ45934.1"/>
    <property type="molecule type" value="Genomic_DNA"/>
</dbReference>
<evidence type="ECO:0000313" key="1">
    <source>
        <dbReference type="EMBL" id="AMQ45934.1"/>
    </source>
</evidence>
<sequence>MSMKIQSYILVFSLFFLNGCFFDTNEINNSNIDPSVSTENTNIKPLKSDYKQFFILAKNVRFDPNLAQLEAIFQGNLTLHNNCLSIIVRGDRETMHTLVIPKQYEVFFDNQNKVIGLKNIKSKELYRLGESLQFSGIAFYDEKMKLGEKLPDYCAPRLALPGSIEKFKK</sequence>
<geneLocation type="plasmid" evidence="1">
    <name>pNDM-GJ01</name>
</geneLocation>
<proteinExistence type="predicted"/>